<evidence type="ECO:0000256" key="7">
    <source>
        <dbReference type="ARBA" id="ARBA00022490"/>
    </source>
</evidence>
<sequence>MLIDFEQQLFLNGLKRLAGTDEAGRGPLAGPVVAATVIINHDWPLPDSLRAVNDSKKLTTKKREALFEIIKTSVPNYGIAIVDHQTIDHINILQASLEAMYQATLAAGAKSDCLLIDGNQLLPNYKHRQQTLVGGDGLSFTIAAASILAKVTRDRLMEEYGKLYPEYGFAKHKGYGTAAHLAAIKKYGPSPIHRLSFAPMKNKK</sequence>
<evidence type="ECO:0000256" key="15">
    <source>
        <dbReference type="RuleBase" id="RU003515"/>
    </source>
</evidence>
<reference evidence="18" key="1">
    <citation type="submission" date="2017-09" db="EMBL/GenBank/DDBJ databases">
        <title>Depth-based differentiation of microbial function through sediment-hosted aquifers and enrichment of novel symbionts in the deep terrestrial subsurface.</title>
        <authorList>
            <person name="Probst A.J."/>
            <person name="Ladd B."/>
            <person name="Jarett J.K."/>
            <person name="Geller-Mcgrath D.E."/>
            <person name="Sieber C.M.K."/>
            <person name="Emerson J.B."/>
            <person name="Anantharaman K."/>
            <person name="Thomas B.C."/>
            <person name="Malmstrom R."/>
            <person name="Stieglmeier M."/>
            <person name="Klingl A."/>
            <person name="Woyke T."/>
            <person name="Ryan C.M."/>
            <person name="Banfield J.F."/>
        </authorList>
    </citation>
    <scope>NUCLEOTIDE SEQUENCE [LARGE SCALE GENOMIC DNA]</scope>
</reference>
<proteinExistence type="inferred from homology"/>
<feature type="binding site" evidence="13 14">
    <location>
        <position position="117"/>
    </location>
    <ligand>
        <name>a divalent metal cation</name>
        <dbReference type="ChEBI" id="CHEBI:60240"/>
    </ligand>
</feature>
<dbReference type="GO" id="GO:0030145">
    <property type="term" value="F:manganese ion binding"/>
    <property type="evidence" value="ECO:0007669"/>
    <property type="project" value="UniProtKB-UniRule"/>
</dbReference>
<dbReference type="GO" id="GO:0003723">
    <property type="term" value="F:RNA binding"/>
    <property type="evidence" value="ECO:0007669"/>
    <property type="project" value="UniProtKB-UniRule"/>
</dbReference>
<evidence type="ECO:0000256" key="9">
    <source>
        <dbReference type="ARBA" id="ARBA00022723"/>
    </source>
</evidence>
<dbReference type="SUPFAM" id="SSF53098">
    <property type="entry name" value="Ribonuclease H-like"/>
    <property type="match status" value="1"/>
</dbReference>
<evidence type="ECO:0000256" key="14">
    <source>
        <dbReference type="PROSITE-ProRule" id="PRU01319"/>
    </source>
</evidence>
<dbReference type="GO" id="GO:0032299">
    <property type="term" value="C:ribonuclease H2 complex"/>
    <property type="evidence" value="ECO:0007669"/>
    <property type="project" value="TreeGrafter"/>
</dbReference>
<protein>
    <recommendedName>
        <fullName evidence="6 13">Ribonuclease HII</fullName>
        <shortName evidence="13">RNase HII</shortName>
        <ecNumber evidence="5 13">3.1.26.4</ecNumber>
    </recommendedName>
</protein>
<feature type="domain" description="RNase H type-2" evidence="16">
    <location>
        <begin position="15"/>
        <end position="204"/>
    </location>
</feature>
<evidence type="ECO:0000256" key="10">
    <source>
        <dbReference type="ARBA" id="ARBA00022759"/>
    </source>
</evidence>
<evidence type="ECO:0000256" key="4">
    <source>
        <dbReference type="ARBA" id="ARBA00008378"/>
    </source>
</evidence>
<comment type="subcellular location">
    <subcellularLocation>
        <location evidence="3 13">Cytoplasm</location>
    </subcellularLocation>
</comment>
<gene>
    <name evidence="13" type="primary">rnhB</name>
    <name evidence="17" type="ORF">COT94_00470</name>
</gene>
<dbReference type="Gene3D" id="3.30.420.10">
    <property type="entry name" value="Ribonuclease H-like superfamily/Ribonuclease H"/>
    <property type="match status" value="1"/>
</dbReference>
<dbReference type="Proteomes" id="UP000228533">
    <property type="component" value="Unassembled WGS sequence"/>
</dbReference>
<dbReference type="NCBIfam" id="NF000594">
    <property type="entry name" value="PRK00015.1-1"/>
    <property type="match status" value="1"/>
</dbReference>
<dbReference type="GO" id="GO:0004523">
    <property type="term" value="F:RNA-DNA hybrid ribonuclease activity"/>
    <property type="evidence" value="ECO:0007669"/>
    <property type="project" value="UniProtKB-UniRule"/>
</dbReference>
<evidence type="ECO:0000256" key="8">
    <source>
        <dbReference type="ARBA" id="ARBA00022722"/>
    </source>
</evidence>
<evidence type="ECO:0000313" key="17">
    <source>
        <dbReference type="EMBL" id="PIT96422.1"/>
    </source>
</evidence>
<comment type="caution">
    <text evidence="17">The sequence shown here is derived from an EMBL/GenBank/DDBJ whole genome shotgun (WGS) entry which is preliminary data.</text>
</comment>
<organism evidence="17 18">
    <name type="scientific">Candidatus Falkowbacteria bacterium CG10_big_fil_rev_8_21_14_0_10_37_14</name>
    <dbReference type="NCBI Taxonomy" id="1974561"/>
    <lineage>
        <taxon>Bacteria</taxon>
        <taxon>Candidatus Falkowiibacteriota</taxon>
    </lineage>
</organism>
<keyword evidence="8 13" id="KW-0540">Nuclease</keyword>
<keyword evidence="7 13" id="KW-0963">Cytoplasm</keyword>
<dbReference type="EMBL" id="PFAM01000004">
    <property type="protein sequence ID" value="PIT96422.1"/>
    <property type="molecule type" value="Genomic_DNA"/>
</dbReference>
<comment type="catalytic activity">
    <reaction evidence="1 13 14 15">
        <text>Endonucleolytic cleavage to 5'-phosphomonoester.</text>
        <dbReference type="EC" id="3.1.26.4"/>
    </reaction>
</comment>
<dbReference type="PROSITE" id="PS51975">
    <property type="entry name" value="RNASE_H_2"/>
    <property type="match status" value="1"/>
</dbReference>
<dbReference type="InterPro" id="IPR024567">
    <property type="entry name" value="RNase_HII/HIII_dom"/>
</dbReference>
<dbReference type="EC" id="3.1.26.4" evidence="5 13"/>
<dbReference type="InterPro" id="IPR022898">
    <property type="entry name" value="RNase_HII"/>
</dbReference>
<evidence type="ECO:0000256" key="2">
    <source>
        <dbReference type="ARBA" id="ARBA00004065"/>
    </source>
</evidence>
<keyword evidence="10 13" id="KW-0255">Endonuclease</keyword>
<keyword evidence="11 13" id="KW-0378">Hydrolase</keyword>
<evidence type="ECO:0000256" key="3">
    <source>
        <dbReference type="ARBA" id="ARBA00004496"/>
    </source>
</evidence>
<keyword evidence="9 13" id="KW-0479">Metal-binding</keyword>
<dbReference type="NCBIfam" id="NF000595">
    <property type="entry name" value="PRK00015.1-3"/>
    <property type="match status" value="1"/>
</dbReference>
<accession>A0A2M6WUF2</accession>
<comment type="cofactor">
    <cofactor evidence="13 14">
        <name>Mn(2+)</name>
        <dbReference type="ChEBI" id="CHEBI:29035"/>
    </cofactor>
    <cofactor evidence="13 14">
        <name>Mg(2+)</name>
        <dbReference type="ChEBI" id="CHEBI:18420"/>
    </cofactor>
    <text evidence="13 14">Manganese or magnesium. Binds 1 divalent metal ion per monomer in the absence of substrate. May bind a second metal ion after substrate binding.</text>
</comment>
<feature type="binding site" evidence="13 14">
    <location>
        <position position="22"/>
    </location>
    <ligand>
        <name>a divalent metal cation</name>
        <dbReference type="ChEBI" id="CHEBI:60240"/>
    </ligand>
</feature>
<dbReference type="GO" id="GO:0005737">
    <property type="term" value="C:cytoplasm"/>
    <property type="evidence" value="ECO:0007669"/>
    <property type="project" value="UniProtKB-SubCell"/>
</dbReference>
<name>A0A2M6WUF2_9BACT</name>
<comment type="similarity">
    <text evidence="4">Belongs to the RNase HII family. RnhC subfamily.</text>
</comment>
<dbReference type="GO" id="GO:0006298">
    <property type="term" value="P:mismatch repair"/>
    <property type="evidence" value="ECO:0007669"/>
    <property type="project" value="TreeGrafter"/>
</dbReference>
<evidence type="ECO:0000256" key="6">
    <source>
        <dbReference type="ARBA" id="ARBA00019179"/>
    </source>
</evidence>
<evidence type="ECO:0000259" key="16">
    <source>
        <dbReference type="PROSITE" id="PS51975"/>
    </source>
</evidence>
<evidence type="ECO:0000256" key="12">
    <source>
        <dbReference type="ARBA" id="ARBA00023211"/>
    </source>
</evidence>
<dbReference type="HAMAP" id="MF_00052_B">
    <property type="entry name" value="RNase_HII_B"/>
    <property type="match status" value="1"/>
</dbReference>
<dbReference type="InterPro" id="IPR012337">
    <property type="entry name" value="RNaseH-like_sf"/>
</dbReference>
<dbReference type="CDD" id="cd07182">
    <property type="entry name" value="RNase_HII_bacteria_HII_like"/>
    <property type="match status" value="1"/>
</dbReference>
<keyword evidence="12 13" id="KW-0464">Manganese</keyword>
<dbReference type="InterPro" id="IPR036397">
    <property type="entry name" value="RNaseH_sf"/>
</dbReference>
<evidence type="ECO:0000256" key="11">
    <source>
        <dbReference type="ARBA" id="ARBA00022801"/>
    </source>
</evidence>
<dbReference type="GO" id="GO:0043137">
    <property type="term" value="P:DNA replication, removal of RNA primer"/>
    <property type="evidence" value="ECO:0007669"/>
    <property type="project" value="TreeGrafter"/>
</dbReference>
<dbReference type="PANTHER" id="PTHR10954:SF23">
    <property type="entry name" value="RIBONUCLEASE"/>
    <property type="match status" value="1"/>
</dbReference>
<evidence type="ECO:0000256" key="1">
    <source>
        <dbReference type="ARBA" id="ARBA00000077"/>
    </source>
</evidence>
<dbReference type="InterPro" id="IPR001352">
    <property type="entry name" value="RNase_HII/HIII"/>
</dbReference>
<comment type="function">
    <text evidence="2 13 15">Endonuclease that specifically degrades the RNA of RNA-DNA hybrids.</text>
</comment>
<dbReference type="Pfam" id="PF01351">
    <property type="entry name" value="RNase_HII"/>
    <property type="match status" value="1"/>
</dbReference>
<feature type="binding site" evidence="13 14">
    <location>
        <position position="21"/>
    </location>
    <ligand>
        <name>a divalent metal cation</name>
        <dbReference type="ChEBI" id="CHEBI:60240"/>
    </ligand>
</feature>
<evidence type="ECO:0000313" key="18">
    <source>
        <dbReference type="Proteomes" id="UP000228533"/>
    </source>
</evidence>
<evidence type="ECO:0000256" key="13">
    <source>
        <dbReference type="HAMAP-Rule" id="MF_00052"/>
    </source>
</evidence>
<evidence type="ECO:0000256" key="5">
    <source>
        <dbReference type="ARBA" id="ARBA00012180"/>
    </source>
</evidence>
<dbReference type="AlphaFoldDB" id="A0A2M6WUF2"/>
<dbReference type="PANTHER" id="PTHR10954">
    <property type="entry name" value="RIBONUCLEASE H2 SUBUNIT A"/>
    <property type="match status" value="1"/>
</dbReference>